<dbReference type="SUPFAM" id="SSF82771">
    <property type="entry name" value="GIY-YIG endonuclease"/>
    <property type="match status" value="1"/>
</dbReference>
<sequence>MHPVFKEYIDSLEPSFQRLLNMKPVTVATLPKEIPQSGIYLFSENGKHLYVGRTNTIRKRLQNHCRPSSGHNSATFAFRLTREITGITQATYVTDGSRANLELDATFGPEFIKQKKRVREMHVRYVSEPEPMRQALLEMYVSVSLGTPHNNFDNH</sequence>
<dbReference type="EMBL" id="PIPU01000007">
    <property type="protein sequence ID" value="RUO46449.1"/>
    <property type="molecule type" value="Genomic_DNA"/>
</dbReference>
<dbReference type="AlphaFoldDB" id="A0A432XCF8"/>
<dbReference type="Proteomes" id="UP000286985">
    <property type="component" value="Unassembled WGS sequence"/>
</dbReference>
<dbReference type="PROSITE" id="PS50164">
    <property type="entry name" value="GIY_YIG"/>
    <property type="match status" value="1"/>
</dbReference>
<feature type="domain" description="GIY-YIG" evidence="1">
    <location>
        <begin position="35"/>
        <end position="113"/>
    </location>
</feature>
<dbReference type="Gene3D" id="3.40.1440.10">
    <property type="entry name" value="GIY-YIG endonuclease"/>
    <property type="match status" value="1"/>
</dbReference>
<dbReference type="RefSeq" id="WP_092841884.1">
    <property type="nucleotide sequence ID" value="NZ_FPCF01000008.1"/>
</dbReference>
<organism evidence="2 3">
    <name type="scientific">Pseudidiomarina donghaiensis</name>
    <dbReference type="NCBI Taxonomy" id="519452"/>
    <lineage>
        <taxon>Bacteria</taxon>
        <taxon>Pseudomonadati</taxon>
        <taxon>Pseudomonadota</taxon>
        <taxon>Gammaproteobacteria</taxon>
        <taxon>Alteromonadales</taxon>
        <taxon>Idiomarinaceae</taxon>
        <taxon>Pseudidiomarina</taxon>
    </lineage>
</organism>
<keyword evidence="3" id="KW-1185">Reference proteome</keyword>
<evidence type="ECO:0000313" key="2">
    <source>
        <dbReference type="EMBL" id="RUO46449.1"/>
    </source>
</evidence>
<name>A0A432XCF8_9GAMM</name>
<dbReference type="OrthoDB" id="1354677at2"/>
<evidence type="ECO:0000259" key="1">
    <source>
        <dbReference type="PROSITE" id="PS50164"/>
    </source>
</evidence>
<reference evidence="3" key="1">
    <citation type="journal article" date="2018" name="Front. Microbiol.">
        <title>Genome-Based Analysis Reveals the Taxonomy and Diversity of the Family Idiomarinaceae.</title>
        <authorList>
            <person name="Liu Y."/>
            <person name="Lai Q."/>
            <person name="Shao Z."/>
        </authorList>
    </citation>
    <scope>NUCLEOTIDE SEQUENCE [LARGE SCALE GENOMIC DNA]</scope>
    <source>
        <strain evidence="3">908033</strain>
    </source>
</reference>
<dbReference type="InterPro" id="IPR000305">
    <property type="entry name" value="GIY-YIG_endonuc"/>
</dbReference>
<dbReference type="Pfam" id="PF01541">
    <property type="entry name" value="GIY-YIG"/>
    <property type="match status" value="1"/>
</dbReference>
<protein>
    <recommendedName>
        <fullName evidence="1">GIY-YIG domain-containing protein</fullName>
    </recommendedName>
</protein>
<gene>
    <name evidence="2" type="ORF">CWE24_11065</name>
</gene>
<evidence type="ECO:0000313" key="3">
    <source>
        <dbReference type="Proteomes" id="UP000286985"/>
    </source>
</evidence>
<dbReference type="InterPro" id="IPR035901">
    <property type="entry name" value="GIY-YIG_endonuc_sf"/>
</dbReference>
<accession>A0A432XCF8</accession>
<proteinExistence type="predicted"/>
<comment type="caution">
    <text evidence="2">The sequence shown here is derived from an EMBL/GenBank/DDBJ whole genome shotgun (WGS) entry which is preliminary data.</text>
</comment>